<dbReference type="Pfam" id="PF01656">
    <property type="entry name" value="CbiA"/>
    <property type="match status" value="1"/>
</dbReference>
<dbReference type="Proteomes" id="UP000319010">
    <property type="component" value="Unassembled WGS sequence"/>
</dbReference>
<dbReference type="InterPro" id="IPR050678">
    <property type="entry name" value="DNA_Partitioning_ATPase"/>
</dbReference>
<dbReference type="PIRSF" id="PIRSF009320">
    <property type="entry name" value="Nuc_binding_HP_1000"/>
    <property type="match status" value="1"/>
</dbReference>
<protein>
    <submittedName>
        <fullName evidence="2">ParA family protein</fullName>
    </submittedName>
</protein>
<evidence type="ECO:0000313" key="3">
    <source>
        <dbReference type="Proteomes" id="UP000319010"/>
    </source>
</evidence>
<organism evidence="2 3">
    <name type="scientific">Actinomyces johnsonii</name>
    <dbReference type="NCBI Taxonomy" id="544581"/>
    <lineage>
        <taxon>Bacteria</taxon>
        <taxon>Bacillati</taxon>
        <taxon>Actinomycetota</taxon>
        <taxon>Actinomycetes</taxon>
        <taxon>Actinomycetales</taxon>
        <taxon>Actinomycetaceae</taxon>
        <taxon>Actinomyces</taxon>
    </lineage>
</organism>
<dbReference type="PANTHER" id="PTHR13696:SF99">
    <property type="entry name" value="COBYRINIC ACID AC-DIAMIDE SYNTHASE"/>
    <property type="match status" value="1"/>
</dbReference>
<evidence type="ECO:0000313" key="2">
    <source>
        <dbReference type="EMBL" id="TQD41347.1"/>
    </source>
</evidence>
<sequence length="197" mass="21265">MRISVVNTKGGVGKTTTSMMLAMAAHRAGHDVEVWDADPQGSATLWAMTSEDAGEPLPFEVRAANVAQLRRVESSGRVPDADMIIIDTPPGDPAVVQAAIDVADLVVIPTLASGLDIQRVWPTLEASAHRHRAVLLTSAEPRTRAHTAVVDVLAAEGEPLFSTVIPRRQGVRAAFGTAPRELFRYDELLKEIEEVMR</sequence>
<accession>A0A507ZWM5</accession>
<dbReference type="InterPro" id="IPR027417">
    <property type="entry name" value="P-loop_NTPase"/>
</dbReference>
<gene>
    <name evidence="2" type="ORF">FK256_13795</name>
</gene>
<dbReference type="RefSeq" id="WP_049939968.1">
    <property type="nucleotide sequence ID" value="NZ_JASPFB010000029.1"/>
</dbReference>
<dbReference type="PANTHER" id="PTHR13696">
    <property type="entry name" value="P-LOOP CONTAINING NUCLEOSIDE TRIPHOSPHATE HYDROLASE"/>
    <property type="match status" value="1"/>
</dbReference>
<dbReference type="Gene3D" id="3.40.50.300">
    <property type="entry name" value="P-loop containing nucleotide triphosphate hydrolases"/>
    <property type="match status" value="1"/>
</dbReference>
<dbReference type="InterPro" id="IPR002586">
    <property type="entry name" value="CobQ/CobB/MinD/ParA_Nub-bd_dom"/>
</dbReference>
<dbReference type="EMBL" id="VICB01000027">
    <property type="protein sequence ID" value="TQD41347.1"/>
    <property type="molecule type" value="Genomic_DNA"/>
</dbReference>
<dbReference type="CDD" id="cd02042">
    <property type="entry name" value="ParAB_family"/>
    <property type="match status" value="1"/>
</dbReference>
<dbReference type="AlphaFoldDB" id="A0A507ZWM5"/>
<reference evidence="2 3" key="1">
    <citation type="submission" date="2019-06" db="EMBL/GenBank/DDBJ databases">
        <title>Draft genome sequence of Actinomyces johnsonii CCUG 34287T.</title>
        <authorList>
            <person name="Salva-Serra F."/>
            <person name="Cardew S."/>
            <person name="Moore E."/>
        </authorList>
    </citation>
    <scope>NUCLEOTIDE SEQUENCE [LARGE SCALE GENOMIC DNA]</scope>
    <source>
        <strain evidence="2 3">CCUG 34287</strain>
    </source>
</reference>
<feature type="domain" description="CobQ/CobB/MinD/ParA nucleotide binding" evidence="1">
    <location>
        <begin position="3"/>
        <end position="174"/>
    </location>
</feature>
<dbReference type="SUPFAM" id="SSF52540">
    <property type="entry name" value="P-loop containing nucleoside triphosphate hydrolases"/>
    <property type="match status" value="1"/>
</dbReference>
<name>A0A507ZWM5_9ACTO</name>
<proteinExistence type="predicted"/>
<comment type="caution">
    <text evidence="2">The sequence shown here is derived from an EMBL/GenBank/DDBJ whole genome shotgun (WGS) entry which is preliminary data.</text>
</comment>
<evidence type="ECO:0000259" key="1">
    <source>
        <dbReference type="Pfam" id="PF01656"/>
    </source>
</evidence>